<dbReference type="GO" id="GO:0016020">
    <property type="term" value="C:membrane"/>
    <property type="evidence" value="ECO:0007669"/>
    <property type="project" value="UniProtKB-SubCell"/>
</dbReference>
<keyword evidence="9 11" id="KW-1015">Disulfide bond</keyword>
<dbReference type="SMART" id="SM00202">
    <property type="entry name" value="SR"/>
    <property type="match status" value="5"/>
</dbReference>
<dbReference type="PANTHER" id="PTHR48071:SF18">
    <property type="entry name" value="DELETED IN MALIGNANT BRAIN TUMORS 1 PROTEIN-RELATED"/>
    <property type="match status" value="1"/>
</dbReference>
<dbReference type="InterPro" id="IPR001190">
    <property type="entry name" value="SRCR"/>
</dbReference>
<feature type="signal peptide" evidence="14">
    <location>
        <begin position="1"/>
        <end position="25"/>
    </location>
</feature>
<dbReference type="PROSITE" id="PS50287">
    <property type="entry name" value="SRCR_2"/>
    <property type="match status" value="5"/>
</dbReference>
<reference evidence="16" key="1">
    <citation type="submission" date="2021-10" db="EMBL/GenBank/DDBJ databases">
        <title>Tropical sea cucumber genome reveals ecological adaptation and Cuvierian tubules defense mechanism.</title>
        <authorList>
            <person name="Chen T."/>
        </authorList>
    </citation>
    <scope>NUCLEOTIDE SEQUENCE</scope>
    <source>
        <strain evidence="16">Nanhai2018</strain>
        <tissue evidence="16">Muscle</tissue>
    </source>
</reference>
<dbReference type="FunFam" id="3.10.250.10:FF:000001">
    <property type="entry name" value="Lysyl oxidase 4 isoform X1"/>
    <property type="match status" value="1"/>
</dbReference>
<feature type="disulfide bond" evidence="11">
    <location>
        <begin position="104"/>
        <end position="114"/>
    </location>
</feature>
<feature type="domain" description="SRCR" evidence="15">
    <location>
        <begin position="360"/>
        <end position="460"/>
    </location>
</feature>
<dbReference type="FunFam" id="3.10.250.10:FF:000006">
    <property type="entry name" value="neurotrypsin isoform X2"/>
    <property type="match status" value="2"/>
</dbReference>
<dbReference type="OrthoDB" id="536948at2759"/>
<comment type="caution">
    <text evidence="16">The sequence shown here is derived from an EMBL/GenBank/DDBJ whole genome shotgun (WGS) entry which is preliminary data.</text>
</comment>
<evidence type="ECO:0000256" key="4">
    <source>
        <dbReference type="ARBA" id="ARBA00022692"/>
    </source>
</evidence>
<dbReference type="InterPro" id="IPR036772">
    <property type="entry name" value="SRCR-like_dom_sf"/>
</dbReference>
<evidence type="ECO:0000313" key="16">
    <source>
        <dbReference type="EMBL" id="KAJ8027177.1"/>
    </source>
</evidence>
<feature type="disulfide bond" evidence="11">
    <location>
        <begin position="429"/>
        <end position="439"/>
    </location>
</feature>
<comment type="caution">
    <text evidence="11">Lacks conserved residue(s) required for the propagation of feature annotation.</text>
</comment>
<gene>
    <name evidence="16" type="ORF">HOLleu_32243</name>
</gene>
<evidence type="ECO:0000256" key="10">
    <source>
        <dbReference type="ARBA" id="ARBA00023180"/>
    </source>
</evidence>
<feature type="disulfide bond" evidence="11">
    <location>
        <begin position="318"/>
        <end position="328"/>
    </location>
</feature>
<dbReference type="Proteomes" id="UP001152320">
    <property type="component" value="Chromosome 16"/>
</dbReference>
<accession>A0A9Q0YTX0</accession>
<feature type="disulfide bond" evidence="11">
    <location>
        <begin position="166"/>
        <end position="230"/>
    </location>
</feature>
<feature type="disulfide bond" evidence="11">
    <location>
        <begin position="60"/>
        <end position="124"/>
    </location>
</feature>
<evidence type="ECO:0000256" key="14">
    <source>
        <dbReference type="SAM" id="SignalP"/>
    </source>
</evidence>
<feature type="disulfide bond" evidence="11">
    <location>
        <begin position="274"/>
        <end position="338"/>
    </location>
</feature>
<proteinExistence type="predicted"/>
<dbReference type="AlphaFoldDB" id="A0A9Q0YTX0"/>
<organism evidence="16 17">
    <name type="scientific">Holothuria leucospilota</name>
    <name type="common">Black long sea cucumber</name>
    <name type="synonym">Mertensiothuria leucospilota</name>
    <dbReference type="NCBI Taxonomy" id="206669"/>
    <lineage>
        <taxon>Eukaryota</taxon>
        <taxon>Metazoa</taxon>
        <taxon>Echinodermata</taxon>
        <taxon>Eleutherozoa</taxon>
        <taxon>Echinozoa</taxon>
        <taxon>Holothuroidea</taxon>
        <taxon>Aspidochirotacea</taxon>
        <taxon>Aspidochirotida</taxon>
        <taxon>Holothuriidae</taxon>
        <taxon>Holothuria</taxon>
    </lineage>
</organism>
<feature type="disulfide bond" evidence="11">
    <location>
        <begin position="73"/>
        <end position="134"/>
    </location>
</feature>
<feature type="domain" description="SRCR" evidence="15">
    <location>
        <begin position="468"/>
        <end position="569"/>
    </location>
</feature>
<feature type="domain" description="SRCR" evidence="15">
    <location>
        <begin position="249"/>
        <end position="349"/>
    </location>
</feature>
<dbReference type="EMBL" id="JAIZAY010000016">
    <property type="protein sequence ID" value="KAJ8027177.1"/>
    <property type="molecule type" value="Genomic_DNA"/>
</dbReference>
<feature type="domain" description="SRCR" evidence="15">
    <location>
        <begin position="141"/>
        <end position="241"/>
    </location>
</feature>
<dbReference type="FunFam" id="3.10.250.10:FF:000005">
    <property type="entry name" value="Neurotrypsin isoform A"/>
    <property type="match status" value="1"/>
</dbReference>
<feature type="disulfide bond" evidence="11">
    <location>
        <begin position="287"/>
        <end position="348"/>
    </location>
</feature>
<evidence type="ECO:0000313" key="17">
    <source>
        <dbReference type="Proteomes" id="UP001152320"/>
    </source>
</evidence>
<keyword evidence="7 13" id="KW-1133">Transmembrane helix</keyword>
<protein>
    <submittedName>
        <fullName evidence="16">Deleted in malignant brain tumors 1 protein</fullName>
    </submittedName>
</protein>
<feature type="region of interest" description="Disordered" evidence="12">
    <location>
        <begin position="616"/>
        <end position="639"/>
    </location>
</feature>
<feature type="disulfide bond" evidence="11">
    <location>
        <begin position="179"/>
        <end position="240"/>
    </location>
</feature>
<dbReference type="Gene3D" id="3.10.250.10">
    <property type="entry name" value="SRCR-like domain"/>
    <property type="match status" value="5"/>
</dbReference>
<evidence type="ECO:0000259" key="15">
    <source>
        <dbReference type="PROSITE" id="PS50287"/>
    </source>
</evidence>
<evidence type="ECO:0000256" key="7">
    <source>
        <dbReference type="ARBA" id="ARBA00022989"/>
    </source>
</evidence>
<keyword evidence="6" id="KW-0677">Repeat</keyword>
<evidence type="ECO:0000256" key="11">
    <source>
        <dbReference type="PROSITE-ProRule" id="PRU00196"/>
    </source>
</evidence>
<feature type="chain" id="PRO_5040304035" evidence="14">
    <location>
        <begin position="26"/>
        <end position="719"/>
    </location>
</feature>
<comment type="subcellular location">
    <subcellularLocation>
        <location evidence="1">Membrane</location>
        <topology evidence="1">Single-pass membrane protein</topology>
    </subcellularLocation>
    <subcellularLocation>
        <location evidence="2">Secreted</location>
    </subcellularLocation>
</comment>
<evidence type="ECO:0000256" key="5">
    <source>
        <dbReference type="ARBA" id="ARBA00022729"/>
    </source>
</evidence>
<keyword evidence="4 13" id="KW-0812">Transmembrane</keyword>
<evidence type="ECO:0000256" key="13">
    <source>
        <dbReference type="SAM" id="Phobius"/>
    </source>
</evidence>
<dbReference type="GO" id="GO:0005576">
    <property type="term" value="C:extracellular region"/>
    <property type="evidence" value="ECO:0007669"/>
    <property type="project" value="UniProtKB-SubCell"/>
</dbReference>
<dbReference type="Pfam" id="PF00530">
    <property type="entry name" value="SRCR"/>
    <property type="match status" value="5"/>
</dbReference>
<feature type="disulfide bond" evidence="11">
    <location>
        <begin position="398"/>
        <end position="459"/>
    </location>
</feature>
<sequence>MDPTTPLFQNLFSMLIAINFCPVEAQLGFNFIDRIRLVNGTTHREGRVEVLIFGEWGTICDDSWDILDGHVVCRESGYTAAQSVTTGSSFGSGEGRIWLDEVRCTGTEASIANCLHAGYGNNNCNHMEDAGVVCSADNETIRLVGGPTASAGRVEIFSQSKWGTVCDDGWDIEDAQVVCRQLGLGSAFDAPVGAYFGEGTGQIWLDDVQCTGNETNLLQCTSRILGIHNCGHGEDAGVRCLPKADNETIRLVGGPTSMAGRVEIFMQDQWGTICDDRWDIEDAQVVCRQLGLGSAFDAPVEAFFGEGAGQIWLHDVRCTGNEAILLRCTSQTLGLQNCNHAQDAGVKCLLKGSTAAIEAVRLTGGSTSAEGRVEISIQGEWGTICYKNWDINDAKVVCRQLGFQSAVDATAGDVFGEGSGRIWLDDVQCTGNEETISDCTSRNLGTHNCYPGREAGVKCLLEVKISHIILTRGMNPEEGIVEISVDEIWRTLCDDDHWGVANSYVVCRQLGYDSAVTLRKGSSALRETARASDYYFQCSGEERRLDDCVVGRYDNEYTCNTRVVYVVCLSHSTGKDTAASYSWSIVIAVLFLVIAVCIYIGFKLYNRGWFTKPSTKNGVNKRSTPPSFRRPLQNASSRRGGYDYETIDGRGVRDGVTSERTVSVLFENQSYELMLGNIGENSTENCGDSKCHSYARKIIKNDSTVTVDDTAKVDSRRTL</sequence>
<dbReference type="FunFam" id="3.10.250.10:FF:000016">
    <property type="entry name" value="Scavenger receptor cysteine-rich protein type 12"/>
    <property type="match status" value="1"/>
</dbReference>
<feature type="domain" description="SRCR" evidence="15">
    <location>
        <begin position="35"/>
        <end position="135"/>
    </location>
</feature>
<evidence type="ECO:0000256" key="6">
    <source>
        <dbReference type="ARBA" id="ARBA00022737"/>
    </source>
</evidence>
<keyword evidence="5 14" id="KW-0732">Signal</keyword>
<evidence type="ECO:0000256" key="12">
    <source>
        <dbReference type="SAM" id="MobiDB-lite"/>
    </source>
</evidence>
<dbReference type="PROSITE" id="PS00420">
    <property type="entry name" value="SRCR_1"/>
    <property type="match status" value="4"/>
</dbReference>
<keyword evidence="3" id="KW-0964">Secreted</keyword>
<name>A0A9Q0YTX0_HOLLE</name>
<evidence type="ECO:0000256" key="2">
    <source>
        <dbReference type="ARBA" id="ARBA00004613"/>
    </source>
</evidence>
<feature type="disulfide bond" evidence="11">
    <location>
        <begin position="210"/>
        <end position="220"/>
    </location>
</feature>
<feature type="transmembrane region" description="Helical" evidence="13">
    <location>
        <begin position="581"/>
        <end position="602"/>
    </location>
</feature>
<dbReference type="PANTHER" id="PTHR48071">
    <property type="entry name" value="SRCR DOMAIN-CONTAINING PROTEIN"/>
    <property type="match status" value="1"/>
</dbReference>
<evidence type="ECO:0000256" key="8">
    <source>
        <dbReference type="ARBA" id="ARBA00023136"/>
    </source>
</evidence>
<keyword evidence="17" id="KW-1185">Reference proteome</keyword>
<feature type="compositionally biased region" description="Polar residues" evidence="12">
    <location>
        <begin position="616"/>
        <end position="626"/>
    </location>
</feature>
<keyword evidence="10" id="KW-0325">Glycoprotein</keyword>
<feature type="disulfide bond" evidence="11">
    <location>
        <begin position="385"/>
        <end position="449"/>
    </location>
</feature>
<feature type="disulfide bond" evidence="11">
    <location>
        <begin position="507"/>
        <end position="568"/>
    </location>
</feature>
<evidence type="ECO:0000256" key="3">
    <source>
        <dbReference type="ARBA" id="ARBA00022525"/>
    </source>
</evidence>
<feature type="disulfide bond" evidence="11">
    <location>
        <begin position="538"/>
        <end position="548"/>
    </location>
</feature>
<dbReference type="SUPFAM" id="SSF56487">
    <property type="entry name" value="SRCR-like"/>
    <property type="match status" value="5"/>
</dbReference>
<evidence type="ECO:0000256" key="9">
    <source>
        <dbReference type="ARBA" id="ARBA00023157"/>
    </source>
</evidence>
<dbReference type="PRINTS" id="PR00258">
    <property type="entry name" value="SPERACTRCPTR"/>
</dbReference>
<keyword evidence="8 13" id="KW-0472">Membrane</keyword>
<evidence type="ECO:0000256" key="1">
    <source>
        <dbReference type="ARBA" id="ARBA00004167"/>
    </source>
</evidence>